<dbReference type="EMBL" id="CP013386">
    <property type="protein sequence ID" value="AOJ03434.1"/>
    <property type="molecule type" value="Genomic_DNA"/>
</dbReference>
<dbReference type="SUPFAM" id="SSF53335">
    <property type="entry name" value="S-adenosyl-L-methionine-dependent methyltransferases"/>
    <property type="match status" value="1"/>
</dbReference>
<sequence length="265" mass="29978">MKDFDQSWFRTVCHELHIEPILHRKVWELAYVVSTLHSFDLLRHGVKGLGFACGEEPLPSLFASKGVEVVATDLMPQAAAASGWKDTAQHASSLDLLWKPDLVSRNVFDKHVSLQFVDMNDIPSSLHGQFDFCWSMCAFEHLGSIERGLSFVENSLKVLKPGGIAVHTTEFNFASDSDTIDNWGTVLFRRSDFERLREHLARQGFNVPPVSYETGDHPVDWFLDVPPFPGDPEYLTEKFPQYPHLKLVVDGFPSTCFGLFVQKPL</sequence>
<dbReference type="Pfam" id="PF08241">
    <property type="entry name" value="Methyltransf_11"/>
    <property type="match status" value="1"/>
</dbReference>
<dbReference type="AlphaFoldDB" id="A0A1B4FIF0"/>
<dbReference type="InterPro" id="IPR013216">
    <property type="entry name" value="Methyltransf_11"/>
</dbReference>
<dbReference type="KEGG" id="buu:WS70_03695"/>
<proteinExistence type="predicted"/>
<evidence type="ECO:0000313" key="2">
    <source>
        <dbReference type="EMBL" id="AOJ03434.1"/>
    </source>
</evidence>
<organism evidence="2 3">
    <name type="scientific">Burkholderia mayonis</name>
    <dbReference type="NCBI Taxonomy" id="1385591"/>
    <lineage>
        <taxon>Bacteria</taxon>
        <taxon>Pseudomonadati</taxon>
        <taxon>Pseudomonadota</taxon>
        <taxon>Betaproteobacteria</taxon>
        <taxon>Burkholderiales</taxon>
        <taxon>Burkholderiaceae</taxon>
        <taxon>Burkholderia</taxon>
        <taxon>pseudomallei group</taxon>
    </lineage>
</organism>
<keyword evidence="3" id="KW-1185">Reference proteome</keyword>
<dbReference type="Gene3D" id="3.40.50.150">
    <property type="entry name" value="Vaccinia Virus protein VP39"/>
    <property type="match status" value="1"/>
</dbReference>
<dbReference type="InterPro" id="IPR029063">
    <property type="entry name" value="SAM-dependent_MTases_sf"/>
</dbReference>
<dbReference type="Proteomes" id="UP000062519">
    <property type="component" value="Chromosome 1"/>
</dbReference>
<feature type="domain" description="Methyltransferase type 11" evidence="1">
    <location>
        <begin position="51"/>
        <end position="166"/>
    </location>
</feature>
<name>A0A1B4FIF0_9BURK</name>
<evidence type="ECO:0000313" key="3">
    <source>
        <dbReference type="Proteomes" id="UP000062519"/>
    </source>
</evidence>
<evidence type="ECO:0000259" key="1">
    <source>
        <dbReference type="Pfam" id="PF08241"/>
    </source>
</evidence>
<accession>A0A1B4FIF0</accession>
<reference evidence="2 3" key="1">
    <citation type="submission" date="2015-12" db="EMBL/GenBank/DDBJ databases">
        <title>Diversity of Burkholderia near neighbor genomes.</title>
        <authorList>
            <person name="Sahl J."/>
            <person name="Wagner D."/>
            <person name="Keim P."/>
        </authorList>
    </citation>
    <scope>NUCLEOTIDE SEQUENCE [LARGE SCALE GENOMIC DNA]</scope>
    <source>
        <strain evidence="2 3">BDU6</strain>
    </source>
</reference>
<protein>
    <recommendedName>
        <fullName evidence="1">Methyltransferase type 11 domain-containing protein</fullName>
    </recommendedName>
</protein>
<gene>
    <name evidence="2" type="ORF">WS70_03695</name>
</gene>
<dbReference type="GO" id="GO:0008757">
    <property type="term" value="F:S-adenosylmethionine-dependent methyltransferase activity"/>
    <property type="evidence" value="ECO:0007669"/>
    <property type="project" value="InterPro"/>
</dbReference>